<dbReference type="AlphaFoldDB" id="A0A024HHR0"/>
<reference evidence="2 3" key="2">
    <citation type="submission" date="2014-05" db="EMBL/GenBank/DDBJ databases">
        <title>Genome sequence of the 3-chlorobenzoate degrading bacterium Pseudomonas knackmussii B13 shows multiple evidence for horizontal gene transfer.</title>
        <authorList>
            <person name="Miyazaki R."/>
            <person name="Bertelli C."/>
            <person name="Falquet L."/>
            <person name="Robinson-Rechavi M."/>
            <person name="Gharib W."/>
            <person name="Roy S."/>
            <person name="Van der Meer J.R."/>
        </authorList>
    </citation>
    <scope>NUCLEOTIDE SEQUENCE [LARGE SCALE GENOMIC DNA]</scope>
    <source>
        <strain evidence="2 3">B13</strain>
    </source>
</reference>
<gene>
    <name evidence="2" type="ORF">PKB_2812</name>
</gene>
<accession>A0A024HHR0</accession>
<keyword evidence="1" id="KW-0732">Signal</keyword>
<evidence type="ECO:0000313" key="2">
    <source>
        <dbReference type="EMBL" id="CDF84159.1"/>
    </source>
</evidence>
<dbReference type="STRING" id="1301098.PKB_2812"/>
<dbReference type="Proteomes" id="UP000025241">
    <property type="component" value="Chromosome I"/>
</dbReference>
<evidence type="ECO:0000256" key="1">
    <source>
        <dbReference type="SAM" id="SignalP"/>
    </source>
</evidence>
<dbReference type="PATRIC" id="fig|1301098.3.peg.2828"/>
<dbReference type="HOGENOM" id="CLU_092699_0_0_6"/>
<name>A0A024HHR0_PSEKB</name>
<dbReference type="OrthoDB" id="9792366at2"/>
<dbReference type="EMBL" id="HG322950">
    <property type="protein sequence ID" value="CDF84159.1"/>
    <property type="molecule type" value="Genomic_DNA"/>
</dbReference>
<evidence type="ECO:0000313" key="3">
    <source>
        <dbReference type="Proteomes" id="UP000025241"/>
    </source>
</evidence>
<feature type="chain" id="PRO_5001530175" description="Glycosyltransferase" evidence="1">
    <location>
        <begin position="21"/>
        <end position="217"/>
    </location>
</feature>
<proteinExistence type="predicted"/>
<protein>
    <recommendedName>
        <fullName evidence="4">Glycosyltransferase</fullName>
    </recommendedName>
</protein>
<evidence type="ECO:0008006" key="4">
    <source>
        <dbReference type="Google" id="ProtNLM"/>
    </source>
</evidence>
<keyword evidence="3" id="KW-1185">Reference proteome</keyword>
<dbReference type="RefSeq" id="WP_043252561.1">
    <property type="nucleotide sequence ID" value="NZ_HG322950.1"/>
</dbReference>
<reference evidence="2 3" key="1">
    <citation type="submission" date="2013-03" db="EMBL/GenBank/DDBJ databases">
        <authorList>
            <person name="Linke B."/>
        </authorList>
    </citation>
    <scope>NUCLEOTIDE SEQUENCE [LARGE SCALE GENOMIC DNA]</scope>
    <source>
        <strain evidence="2 3">B13</strain>
    </source>
</reference>
<organism evidence="2 3">
    <name type="scientific">Pseudomonas knackmussii (strain DSM 6978 / CCUG 54928 / LMG 23759 / B13)</name>
    <dbReference type="NCBI Taxonomy" id="1301098"/>
    <lineage>
        <taxon>Bacteria</taxon>
        <taxon>Pseudomonadati</taxon>
        <taxon>Pseudomonadota</taxon>
        <taxon>Gammaproteobacteria</taxon>
        <taxon>Pseudomonadales</taxon>
        <taxon>Pseudomonadaceae</taxon>
        <taxon>Pseudomonas</taxon>
    </lineage>
</organism>
<dbReference type="eggNOG" id="ENOG5030XSS">
    <property type="taxonomic scope" value="Bacteria"/>
</dbReference>
<feature type="signal peptide" evidence="1">
    <location>
        <begin position="1"/>
        <end position="20"/>
    </location>
</feature>
<sequence>MNIGSSILLAVVTLCTTSIASIPTDAQAATPSAAAASALDNRLALRDLWQEHIFWIRDYAQANQAGNKAQAKVASEQVVANATAIANAIAPLYGQPAADQLLKLLAGHWGAVKHYSDASVAKDAAGRKAAIGELTSNAGAIARFLAGANPNLPENDLIAMLSTHGAQHIAQIDQLAAHDYAGEAKTWQAMNMHIQMLADALSAALVKQFPDKFVVAR</sequence>
<dbReference type="KEGG" id="pkc:PKB_2812"/>